<dbReference type="OrthoDB" id="9805307at2"/>
<dbReference type="Pfam" id="PF01557">
    <property type="entry name" value="FAA_hydrolase"/>
    <property type="match status" value="1"/>
</dbReference>
<evidence type="ECO:0000256" key="1">
    <source>
        <dbReference type="ARBA" id="ARBA00022723"/>
    </source>
</evidence>
<dbReference type="Pfam" id="PF10370">
    <property type="entry name" value="Rv2993c-like_N"/>
    <property type="match status" value="1"/>
</dbReference>
<organism evidence="4 5">
    <name type="scientific">Enteractinococcus helveticum</name>
    <dbReference type="NCBI Taxonomy" id="1837282"/>
    <lineage>
        <taxon>Bacteria</taxon>
        <taxon>Bacillati</taxon>
        <taxon>Actinomycetota</taxon>
        <taxon>Actinomycetes</taxon>
        <taxon>Micrococcales</taxon>
        <taxon>Micrococcaceae</taxon>
    </lineage>
</organism>
<accession>A0A1B7M1J8</accession>
<dbReference type="EMBL" id="LXEY01000011">
    <property type="protein sequence ID" value="OAV62476.1"/>
    <property type="molecule type" value="Genomic_DNA"/>
</dbReference>
<dbReference type="AlphaFoldDB" id="A0A1B7M1J8"/>
<dbReference type="Proteomes" id="UP000078292">
    <property type="component" value="Unassembled WGS sequence"/>
</dbReference>
<dbReference type="InterPro" id="IPR018833">
    <property type="entry name" value="Rv2993c-like_N"/>
</dbReference>
<dbReference type="SUPFAM" id="SSF56529">
    <property type="entry name" value="FAH"/>
    <property type="match status" value="1"/>
</dbReference>
<keyword evidence="5" id="KW-1185">Reference proteome</keyword>
<dbReference type="GO" id="GO:0046872">
    <property type="term" value="F:metal ion binding"/>
    <property type="evidence" value="ECO:0007669"/>
    <property type="project" value="UniProtKB-KW"/>
</dbReference>
<dbReference type="InterPro" id="IPR011234">
    <property type="entry name" value="Fumarylacetoacetase-like_C"/>
</dbReference>
<protein>
    <submittedName>
        <fullName evidence="4">2-hydroxyhepta-2,4-diene-1,7-dioate isomerase</fullName>
    </submittedName>
</protein>
<feature type="domain" description="Fumarylacetoacetase-like C-terminal" evidence="2">
    <location>
        <begin position="57"/>
        <end position="252"/>
    </location>
</feature>
<dbReference type="FunFam" id="3.90.850.10:FF:000002">
    <property type="entry name" value="2-hydroxyhepta-2,4-diene-1,7-dioate isomerase"/>
    <property type="match status" value="1"/>
</dbReference>
<evidence type="ECO:0000313" key="4">
    <source>
        <dbReference type="EMBL" id="OAV62476.1"/>
    </source>
</evidence>
<feature type="domain" description="Rv2993c-like N-terminal" evidence="3">
    <location>
        <begin position="1"/>
        <end position="51"/>
    </location>
</feature>
<reference evidence="4 5" key="1">
    <citation type="submission" date="2016-04" db="EMBL/GenBank/DDBJ databases">
        <title>First whole genome shotgun sequence of the bacterium Enteractinococcus sp. strain UASWS1574.</title>
        <authorList>
            <person name="Crovadore J."/>
            <person name="Chablais R."/>
            <person name="Lefort F."/>
        </authorList>
    </citation>
    <scope>NUCLEOTIDE SEQUENCE [LARGE SCALE GENOMIC DNA]</scope>
    <source>
        <strain evidence="4 5">UASWS1574</strain>
    </source>
</reference>
<proteinExistence type="predicted"/>
<keyword evidence="4" id="KW-0413">Isomerase</keyword>
<sequence length="257" mass="28287">MRIARFVHRDDFHYGVVQDDTITVLANDPMYAGIVPTTETLKLDDVRLVTPILPRSKVVGVGRNWQAHAEELGNEVPSSPLLFFKPNTSVVGPDEPVMLPDWTEEVSYEAELAVVIGRIAKDVPIDRVDEVIFGYTVGNDLTARDVQRAEDQWARAKGFDGSCPLGPWIETELDPDDVQIRSWVDGELRQNGSTQDMVFDVRTLVSYISEAFTLLPGDVILTGTPAGVGTIYDGQTVECEIEGIGTLSTTVRRPTVG</sequence>
<dbReference type="PANTHER" id="PTHR11820">
    <property type="entry name" value="ACYLPYRUVASE"/>
    <property type="match status" value="1"/>
</dbReference>
<comment type="caution">
    <text evidence="4">The sequence shown here is derived from an EMBL/GenBank/DDBJ whole genome shotgun (WGS) entry which is preliminary data.</text>
</comment>
<dbReference type="PANTHER" id="PTHR11820:SF7">
    <property type="entry name" value="ACYLPYRUVASE FAHD1, MITOCHONDRIAL"/>
    <property type="match status" value="1"/>
</dbReference>
<dbReference type="GO" id="GO:0016853">
    <property type="term" value="F:isomerase activity"/>
    <property type="evidence" value="ECO:0007669"/>
    <property type="project" value="UniProtKB-KW"/>
</dbReference>
<dbReference type="GO" id="GO:0018773">
    <property type="term" value="F:acetylpyruvate hydrolase activity"/>
    <property type="evidence" value="ECO:0007669"/>
    <property type="project" value="TreeGrafter"/>
</dbReference>
<dbReference type="RefSeq" id="WP_043056952.1">
    <property type="nucleotide sequence ID" value="NZ_LXEY01000011.1"/>
</dbReference>
<name>A0A1B7M1J8_9MICC</name>
<evidence type="ECO:0000259" key="3">
    <source>
        <dbReference type="Pfam" id="PF10370"/>
    </source>
</evidence>
<evidence type="ECO:0000313" key="5">
    <source>
        <dbReference type="Proteomes" id="UP000078292"/>
    </source>
</evidence>
<evidence type="ECO:0000259" key="2">
    <source>
        <dbReference type="Pfam" id="PF01557"/>
    </source>
</evidence>
<dbReference type="Gene3D" id="2.30.30.370">
    <property type="entry name" value="FAH"/>
    <property type="match status" value="1"/>
</dbReference>
<dbReference type="GO" id="GO:0019752">
    <property type="term" value="P:carboxylic acid metabolic process"/>
    <property type="evidence" value="ECO:0007669"/>
    <property type="project" value="UniProtKB-ARBA"/>
</dbReference>
<dbReference type="STRING" id="1837282.A6F49_05880"/>
<dbReference type="Gene3D" id="3.90.850.10">
    <property type="entry name" value="Fumarylacetoacetase-like, C-terminal domain"/>
    <property type="match status" value="1"/>
</dbReference>
<gene>
    <name evidence="4" type="ORF">A6F49_05880</name>
</gene>
<dbReference type="InterPro" id="IPR036663">
    <property type="entry name" value="Fumarylacetoacetase_C_sf"/>
</dbReference>
<keyword evidence="1" id="KW-0479">Metal-binding</keyword>